<dbReference type="EMBL" id="KN294002">
    <property type="protein sequence ID" value="EEH33573.2"/>
    <property type="molecule type" value="Genomic_DNA"/>
</dbReference>
<dbReference type="Proteomes" id="UP000002059">
    <property type="component" value="Partially assembled WGS sequence"/>
</dbReference>
<reference evidence="1 2" key="1">
    <citation type="journal article" date="2011" name="PLoS Genet.">
        <title>Comparative genomic analysis of human fungal pathogens causing paracoccidioidomycosis.</title>
        <authorList>
            <person name="Desjardins C.A."/>
            <person name="Champion M.D."/>
            <person name="Holder J.W."/>
            <person name="Muszewska A."/>
            <person name="Goldberg J."/>
            <person name="Bailao A.M."/>
            <person name="Brigido M.M."/>
            <person name="Ferreira M.E."/>
            <person name="Garcia A.M."/>
            <person name="Grynberg M."/>
            <person name="Gujja S."/>
            <person name="Heiman D.I."/>
            <person name="Henn M.R."/>
            <person name="Kodira C.D."/>
            <person name="Leon-Narvaez H."/>
            <person name="Longo L.V."/>
            <person name="Ma L.J."/>
            <person name="Malavazi I."/>
            <person name="Matsuo A.L."/>
            <person name="Morais F.V."/>
            <person name="Pereira M."/>
            <person name="Rodriguez-Brito S."/>
            <person name="Sakthikumar S."/>
            <person name="Salem-Izacc S.M."/>
            <person name="Sykes S.M."/>
            <person name="Teixeira M.M."/>
            <person name="Vallejo M.C."/>
            <person name="Walter M.E."/>
            <person name="Yandava C."/>
            <person name="Young S."/>
            <person name="Zeng Q."/>
            <person name="Zucker J."/>
            <person name="Felipe M.S."/>
            <person name="Goldman G.H."/>
            <person name="Haas B.J."/>
            <person name="McEwen J.G."/>
            <person name="Nino-Vega G."/>
            <person name="Puccia R."/>
            <person name="San-Blas G."/>
            <person name="Soares C.M."/>
            <person name="Birren B.W."/>
            <person name="Cuomo C.A."/>
        </authorList>
    </citation>
    <scope>NUCLEOTIDE SEQUENCE [LARGE SCALE GENOMIC DNA]</scope>
    <source>
        <strain evidence="2">ATCC MYA-826 / Pb01</strain>
    </source>
</reference>
<evidence type="ECO:0000313" key="2">
    <source>
        <dbReference type="Proteomes" id="UP000002059"/>
    </source>
</evidence>
<dbReference type="HOGENOM" id="CLU_1713851_0_0_1"/>
<name>C1H1H9_PARBA</name>
<keyword evidence="2" id="KW-1185">Reference proteome</keyword>
<dbReference type="KEGG" id="pbl:PAAG_04623"/>
<evidence type="ECO:0000313" key="1">
    <source>
        <dbReference type="EMBL" id="EEH33573.2"/>
    </source>
</evidence>
<accession>C1H1H9</accession>
<dbReference type="AlphaFoldDB" id="C1H1H9"/>
<dbReference type="VEuPathDB" id="FungiDB:PAAG_04623"/>
<dbReference type="RefSeq" id="XP_015699543.1">
    <property type="nucleotide sequence ID" value="XM_015845317.1"/>
</dbReference>
<proteinExistence type="predicted"/>
<sequence length="153" mass="16904">MGSDLAELAGVCLETGDQRLTQARKAYPSPLLPSPQFTTSVEEPYLQGLTGLEKESLNREKFHFPAAPSAADHFKASQSWGVGPMVIHWDRWGELPLESSDILLPFPRASNVNNLLVPIDRGTLLLLAPPSLLPSLLEQWLHLSGEYMKQYPG</sequence>
<protein>
    <submittedName>
        <fullName evidence="1">Uncharacterized protein</fullName>
    </submittedName>
</protein>
<dbReference type="GeneID" id="9096860"/>
<organism evidence="1 2">
    <name type="scientific">Paracoccidioides lutzii (strain ATCC MYA-826 / Pb01)</name>
    <name type="common">Paracoccidioides brasiliensis</name>
    <dbReference type="NCBI Taxonomy" id="502779"/>
    <lineage>
        <taxon>Eukaryota</taxon>
        <taxon>Fungi</taxon>
        <taxon>Dikarya</taxon>
        <taxon>Ascomycota</taxon>
        <taxon>Pezizomycotina</taxon>
        <taxon>Eurotiomycetes</taxon>
        <taxon>Eurotiomycetidae</taxon>
        <taxon>Onygenales</taxon>
        <taxon>Ajellomycetaceae</taxon>
        <taxon>Paracoccidioides</taxon>
    </lineage>
</organism>
<gene>
    <name evidence="1" type="ORF">PAAG_04623</name>
</gene>